<keyword evidence="1" id="KW-0812">Transmembrane</keyword>
<dbReference type="Pfam" id="PF12291">
    <property type="entry name" value="DUF3623"/>
    <property type="match status" value="1"/>
</dbReference>
<dbReference type="RefSeq" id="WP_085863958.1">
    <property type="nucleotide sequence ID" value="NZ_FWFT01000002.1"/>
</dbReference>
<dbReference type="AlphaFoldDB" id="A0A1Y5S564"/>
<dbReference type="EMBL" id="FWFT01000002">
    <property type="protein sequence ID" value="SLN32362.1"/>
    <property type="molecule type" value="Genomic_DNA"/>
</dbReference>
<feature type="transmembrane region" description="Helical" evidence="1">
    <location>
        <begin position="37"/>
        <end position="57"/>
    </location>
</feature>
<evidence type="ECO:0000313" key="3">
    <source>
        <dbReference type="Proteomes" id="UP000193623"/>
    </source>
</evidence>
<dbReference type="InterPro" id="IPR017496">
    <property type="entry name" value="Photo_alph_chp2"/>
</dbReference>
<dbReference type="Proteomes" id="UP000193623">
    <property type="component" value="Unassembled WGS sequence"/>
</dbReference>
<accession>A0A1Y5S564</accession>
<dbReference type="OrthoDB" id="152369at2"/>
<gene>
    <name evidence="2" type="ORF">PSJ8397_01524</name>
</gene>
<name>A0A1Y5S564_9RHOB</name>
<feature type="transmembrane region" description="Helical" evidence="1">
    <location>
        <begin position="186"/>
        <end position="208"/>
    </location>
</feature>
<sequence>MGVWGASLIALFTWWFATGAILYVIRRADRTGGNAYNVAVFMSVPVLALGVAAVIVSTPDTGMSGVYKGFFGALCIWGWVELSFLSGVITGPERTTCPKGAMGAARFWRAWDALAHHEILLLAGMAFVVVATSDAANQIALWTYAILFFARISAKLNLFFGVPRINFEFLPVPLQHLRSHLRQGPITAFFPISVTVLTFAVGCFAHLLMSSVTPVDAAGYALLTSLCALALLEHWFMVIPLPDAKLWRWMLPDITPAQTRMTAKED</sequence>
<reference evidence="2 3" key="1">
    <citation type="submission" date="2017-03" db="EMBL/GenBank/DDBJ databases">
        <authorList>
            <person name="Afonso C.L."/>
            <person name="Miller P.J."/>
            <person name="Scott M.A."/>
            <person name="Spackman E."/>
            <person name="Goraichik I."/>
            <person name="Dimitrov K.M."/>
            <person name="Suarez D.L."/>
            <person name="Swayne D.E."/>
        </authorList>
    </citation>
    <scope>NUCLEOTIDE SEQUENCE [LARGE SCALE GENOMIC DNA]</scope>
    <source>
        <strain evidence="2 3">CECT 8397</strain>
    </source>
</reference>
<proteinExistence type="predicted"/>
<evidence type="ECO:0000256" key="1">
    <source>
        <dbReference type="SAM" id="Phobius"/>
    </source>
</evidence>
<keyword evidence="1" id="KW-1133">Transmembrane helix</keyword>
<feature type="transmembrane region" description="Helical" evidence="1">
    <location>
        <begin position="220"/>
        <end position="241"/>
    </location>
</feature>
<evidence type="ECO:0008006" key="4">
    <source>
        <dbReference type="Google" id="ProtNLM"/>
    </source>
</evidence>
<organism evidence="2 3">
    <name type="scientific">Pseudooctadecabacter jejudonensis</name>
    <dbReference type="NCBI Taxonomy" id="1391910"/>
    <lineage>
        <taxon>Bacteria</taxon>
        <taxon>Pseudomonadati</taxon>
        <taxon>Pseudomonadota</taxon>
        <taxon>Alphaproteobacteria</taxon>
        <taxon>Rhodobacterales</taxon>
        <taxon>Paracoccaceae</taxon>
        <taxon>Pseudooctadecabacter</taxon>
    </lineage>
</organism>
<protein>
    <recommendedName>
        <fullName evidence="4">Photosynthetic complex assembly protein 2</fullName>
    </recommendedName>
</protein>
<keyword evidence="1" id="KW-0472">Membrane</keyword>
<dbReference type="NCBIfam" id="TIGR03055">
    <property type="entry name" value="photo_alph_chp2"/>
    <property type="match status" value="1"/>
</dbReference>
<feature type="transmembrane region" description="Helical" evidence="1">
    <location>
        <begin position="6"/>
        <end position="25"/>
    </location>
</feature>
<evidence type="ECO:0000313" key="2">
    <source>
        <dbReference type="EMBL" id="SLN32362.1"/>
    </source>
</evidence>
<feature type="transmembrane region" description="Helical" evidence="1">
    <location>
        <begin position="69"/>
        <end position="89"/>
    </location>
</feature>
<feature type="transmembrane region" description="Helical" evidence="1">
    <location>
        <begin position="110"/>
        <end position="133"/>
    </location>
</feature>
<feature type="transmembrane region" description="Helical" evidence="1">
    <location>
        <begin position="139"/>
        <end position="160"/>
    </location>
</feature>
<keyword evidence="3" id="KW-1185">Reference proteome</keyword>